<feature type="domain" description="Reverse transcriptase/retrotransposon-derived protein RNase H-like" evidence="1">
    <location>
        <begin position="1"/>
        <end position="75"/>
    </location>
</feature>
<dbReference type="InterPro" id="IPR043502">
    <property type="entry name" value="DNA/RNA_pol_sf"/>
</dbReference>
<evidence type="ECO:0000313" key="2">
    <source>
        <dbReference type="EMBL" id="CAG8633021.1"/>
    </source>
</evidence>
<evidence type="ECO:0000259" key="1">
    <source>
        <dbReference type="Pfam" id="PF17919"/>
    </source>
</evidence>
<dbReference type="AlphaFoldDB" id="A0A9N9GTJ1"/>
<dbReference type="OrthoDB" id="2283961at2759"/>
<gene>
    <name evidence="2" type="ORF">ALEPTO_LOCUS9432</name>
</gene>
<reference evidence="2" key="1">
    <citation type="submission" date="2021-06" db="EMBL/GenBank/DDBJ databases">
        <authorList>
            <person name="Kallberg Y."/>
            <person name="Tangrot J."/>
            <person name="Rosling A."/>
        </authorList>
    </citation>
    <scope>NUCLEOTIDE SEQUENCE</scope>
    <source>
        <strain evidence="2">FL130A</strain>
    </source>
</reference>
<feature type="non-terminal residue" evidence="2">
    <location>
        <position position="182"/>
    </location>
</feature>
<proteinExistence type="predicted"/>
<sequence>QQAFDFLKKAFTSAPILVQANSIKPYYLETDASDYTLSAILSQYQVGGILHPIAYHSQKLTLAEINYNVYDKELLLEKKQEKSNILSRRVDYQPLYCDKMVTQQHTTLLKAKNFHLCAMLVILIDTSLRDRIQEWIVIDPLAQNIINYLISPTDDDTTNHFDYYKFQYKERLLFKEEFSVSK</sequence>
<organism evidence="2 3">
    <name type="scientific">Ambispora leptoticha</name>
    <dbReference type="NCBI Taxonomy" id="144679"/>
    <lineage>
        <taxon>Eukaryota</taxon>
        <taxon>Fungi</taxon>
        <taxon>Fungi incertae sedis</taxon>
        <taxon>Mucoromycota</taxon>
        <taxon>Glomeromycotina</taxon>
        <taxon>Glomeromycetes</taxon>
        <taxon>Archaeosporales</taxon>
        <taxon>Ambisporaceae</taxon>
        <taxon>Ambispora</taxon>
    </lineage>
</organism>
<accession>A0A9N9GTJ1</accession>
<dbReference type="Proteomes" id="UP000789508">
    <property type="component" value="Unassembled WGS sequence"/>
</dbReference>
<dbReference type="Pfam" id="PF17919">
    <property type="entry name" value="RT_RNaseH_2"/>
    <property type="match status" value="1"/>
</dbReference>
<name>A0A9N9GTJ1_9GLOM</name>
<dbReference type="SUPFAM" id="SSF56672">
    <property type="entry name" value="DNA/RNA polymerases"/>
    <property type="match status" value="1"/>
</dbReference>
<evidence type="ECO:0000313" key="3">
    <source>
        <dbReference type="Proteomes" id="UP000789508"/>
    </source>
</evidence>
<dbReference type="EMBL" id="CAJVPS010007228">
    <property type="protein sequence ID" value="CAG8633021.1"/>
    <property type="molecule type" value="Genomic_DNA"/>
</dbReference>
<dbReference type="InterPro" id="IPR041577">
    <property type="entry name" value="RT_RNaseH_2"/>
</dbReference>
<comment type="caution">
    <text evidence="2">The sequence shown here is derived from an EMBL/GenBank/DDBJ whole genome shotgun (WGS) entry which is preliminary data.</text>
</comment>
<dbReference type="PANTHER" id="PTHR34072:SF52">
    <property type="entry name" value="RIBONUCLEASE H"/>
    <property type="match status" value="1"/>
</dbReference>
<keyword evidence="3" id="KW-1185">Reference proteome</keyword>
<dbReference type="PANTHER" id="PTHR34072">
    <property type="entry name" value="ENZYMATIC POLYPROTEIN-RELATED"/>
    <property type="match status" value="1"/>
</dbReference>
<protein>
    <submittedName>
        <fullName evidence="2">10796_t:CDS:1</fullName>
    </submittedName>
</protein>